<comment type="similarity">
    <text evidence="5 15">Belongs to the cytochrome P450 family.</text>
</comment>
<keyword evidence="13" id="KW-0472">Membrane</keyword>
<dbReference type="GO" id="GO:0016705">
    <property type="term" value="F:oxidoreductase activity, acting on paired donors, with incorporation or reduction of molecular oxygen"/>
    <property type="evidence" value="ECO:0007669"/>
    <property type="project" value="InterPro"/>
</dbReference>
<dbReference type="EMBL" id="OB794579">
    <property type="protein sequence ID" value="CAD7430646.1"/>
    <property type="molecule type" value="Genomic_DNA"/>
</dbReference>
<dbReference type="PRINTS" id="PR00385">
    <property type="entry name" value="P450"/>
</dbReference>
<protein>
    <recommendedName>
        <fullName evidence="17">Cytochrome P450</fullName>
    </recommendedName>
</protein>
<dbReference type="GO" id="GO:0004497">
    <property type="term" value="F:monooxygenase activity"/>
    <property type="evidence" value="ECO:0007669"/>
    <property type="project" value="UniProtKB-KW"/>
</dbReference>
<dbReference type="Gene3D" id="1.10.630.10">
    <property type="entry name" value="Cytochrome P450"/>
    <property type="match status" value="1"/>
</dbReference>
<evidence type="ECO:0000256" key="9">
    <source>
        <dbReference type="ARBA" id="ARBA00022848"/>
    </source>
</evidence>
<comment type="function">
    <text evidence="2">May be involved in the metabolism of insect hormones and in the breakdown of synthetic insecticides.</text>
</comment>
<keyword evidence="7 14" id="KW-0479">Metal-binding</keyword>
<evidence type="ECO:0000256" key="2">
    <source>
        <dbReference type="ARBA" id="ARBA00003690"/>
    </source>
</evidence>
<gene>
    <name evidence="16" type="ORF">TMSB3V08_LOCUS7400</name>
</gene>
<comment type="cofactor">
    <cofactor evidence="1 14">
        <name>heme</name>
        <dbReference type="ChEBI" id="CHEBI:30413"/>
    </cofactor>
</comment>
<evidence type="ECO:0000256" key="5">
    <source>
        <dbReference type="ARBA" id="ARBA00010617"/>
    </source>
</evidence>
<evidence type="ECO:0000256" key="10">
    <source>
        <dbReference type="ARBA" id="ARBA00023002"/>
    </source>
</evidence>
<evidence type="ECO:0000256" key="13">
    <source>
        <dbReference type="ARBA" id="ARBA00023136"/>
    </source>
</evidence>
<evidence type="ECO:0000256" key="3">
    <source>
        <dbReference type="ARBA" id="ARBA00004174"/>
    </source>
</evidence>
<evidence type="ECO:0000256" key="8">
    <source>
        <dbReference type="ARBA" id="ARBA00022824"/>
    </source>
</evidence>
<evidence type="ECO:0000256" key="11">
    <source>
        <dbReference type="ARBA" id="ARBA00023004"/>
    </source>
</evidence>
<dbReference type="InterPro" id="IPR017972">
    <property type="entry name" value="Cyt_P450_CS"/>
</dbReference>
<dbReference type="GO" id="GO:0005789">
    <property type="term" value="C:endoplasmic reticulum membrane"/>
    <property type="evidence" value="ECO:0007669"/>
    <property type="project" value="UniProtKB-SubCell"/>
</dbReference>
<sequence>MKYLEQIIKETLRLYPPLPLIPRIVEEEIKIKNYTLPVGTIVLINLLVTQRHPKSISNPDKFNPDNFSTESKTTRNTIVYTPFSVGLRTCVGKNYAMLQMKVMLSTILRYYKILPVGELADLDRLEVGVILSTKLGARSTVPGTPTRASLVSDGSIFSGRPLSENCEKWLPAMCFLPSPKSTWCIGRGLLKTIGSDVISKCPIWDQGFDIPRQDPDI</sequence>
<keyword evidence="11 14" id="KW-0408">Iron</keyword>
<dbReference type="InterPro" id="IPR036396">
    <property type="entry name" value="Cyt_P450_sf"/>
</dbReference>
<keyword evidence="6 14" id="KW-0349">Heme</keyword>
<organism evidence="16">
    <name type="scientific">Timema monikensis</name>
    <dbReference type="NCBI Taxonomy" id="170555"/>
    <lineage>
        <taxon>Eukaryota</taxon>
        <taxon>Metazoa</taxon>
        <taxon>Ecdysozoa</taxon>
        <taxon>Arthropoda</taxon>
        <taxon>Hexapoda</taxon>
        <taxon>Insecta</taxon>
        <taxon>Pterygota</taxon>
        <taxon>Neoptera</taxon>
        <taxon>Polyneoptera</taxon>
        <taxon>Phasmatodea</taxon>
        <taxon>Timematodea</taxon>
        <taxon>Timematoidea</taxon>
        <taxon>Timematidae</taxon>
        <taxon>Timema</taxon>
    </lineage>
</organism>
<evidence type="ECO:0000256" key="4">
    <source>
        <dbReference type="ARBA" id="ARBA00004406"/>
    </source>
</evidence>
<evidence type="ECO:0000256" key="12">
    <source>
        <dbReference type="ARBA" id="ARBA00023033"/>
    </source>
</evidence>
<keyword evidence="9" id="KW-0492">Microsome</keyword>
<evidence type="ECO:0008006" key="17">
    <source>
        <dbReference type="Google" id="ProtNLM"/>
    </source>
</evidence>
<accession>A0A7R9ECN6</accession>
<evidence type="ECO:0000256" key="1">
    <source>
        <dbReference type="ARBA" id="ARBA00001971"/>
    </source>
</evidence>
<evidence type="ECO:0000256" key="7">
    <source>
        <dbReference type="ARBA" id="ARBA00022723"/>
    </source>
</evidence>
<evidence type="ECO:0000256" key="6">
    <source>
        <dbReference type="ARBA" id="ARBA00022617"/>
    </source>
</evidence>
<dbReference type="PANTHER" id="PTHR24291:SF189">
    <property type="entry name" value="CYTOCHROME P450 4C3-RELATED"/>
    <property type="match status" value="1"/>
</dbReference>
<keyword evidence="10 15" id="KW-0560">Oxidoreductase</keyword>
<dbReference type="SUPFAM" id="SSF48264">
    <property type="entry name" value="Cytochrome P450"/>
    <property type="match status" value="1"/>
</dbReference>
<feature type="binding site" description="axial binding residue" evidence="14">
    <location>
        <position position="90"/>
    </location>
    <ligand>
        <name>heme</name>
        <dbReference type="ChEBI" id="CHEBI:30413"/>
    </ligand>
    <ligandPart>
        <name>Fe</name>
        <dbReference type="ChEBI" id="CHEBI:18248"/>
    </ligandPart>
</feature>
<dbReference type="PANTHER" id="PTHR24291">
    <property type="entry name" value="CYTOCHROME P450 FAMILY 4"/>
    <property type="match status" value="1"/>
</dbReference>
<comment type="subcellular location">
    <subcellularLocation>
        <location evidence="4">Endoplasmic reticulum membrane</location>
        <topology evidence="4">Peripheral membrane protein</topology>
    </subcellularLocation>
    <subcellularLocation>
        <location evidence="3">Microsome membrane</location>
        <topology evidence="3">Peripheral membrane protein</topology>
    </subcellularLocation>
</comment>
<reference evidence="16" key="1">
    <citation type="submission" date="2020-11" db="EMBL/GenBank/DDBJ databases">
        <authorList>
            <person name="Tran Van P."/>
        </authorList>
    </citation>
    <scope>NUCLEOTIDE SEQUENCE</scope>
</reference>
<dbReference type="AlphaFoldDB" id="A0A7R9ECN6"/>
<name>A0A7R9ECN6_9NEOP</name>
<proteinExistence type="inferred from homology"/>
<dbReference type="Pfam" id="PF00067">
    <property type="entry name" value="p450"/>
    <property type="match status" value="1"/>
</dbReference>
<dbReference type="InterPro" id="IPR002403">
    <property type="entry name" value="Cyt_P450_E_grp-IV"/>
</dbReference>
<evidence type="ECO:0000313" key="16">
    <source>
        <dbReference type="EMBL" id="CAD7430646.1"/>
    </source>
</evidence>
<dbReference type="GO" id="GO:0020037">
    <property type="term" value="F:heme binding"/>
    <property type="evidence" value="ECO:0007669"/>
    <property type="project" value="InterPro"/>
</dbReference>
<dbReference type="InterPro" id="IPR050196">
    <property type="entry name" value="Cytochrome_P450_Monoox"/>
</dbReference>
<dbReference type="InterPro" id="IPR001128">
    <property type="entry name" value="Cyt_P450"/>
</dbReference>
<evidence type="ECO:0000256" key="15">
    <source>
        <dbReference type="RuleBase" id="RU000461"/>
    </source>
</evidence>
<keyword evidence="8" id="KW-0256">Endoplasmic reticulum</keyword>
<keyword evidence="12 15" id="KW-0503">Monooxygenase</keyword>
<dbReference type="PRINTS" id="PR00465">
    <property type="entry name" value="EP450IV"/>
</dbReference>
<dbReference type="PROSITE" id="PS00086">
    <property type="entry name" value="CYTOCHROME_P450"/>
    <property type="match status" value="1"/>
</dbReference>
<evidence type="ECO:0000256" key="14">
    <source>
        <dbReference type="PIRSR" id="PIRSR602403-1"/>
    </source>
</evidence>
<dbReference type="GO" id="GO:0005506">
    <property type="term" value="F:iron ion binding"/>
    <property type="evidence" value="ECO:0007669"/>
    <property type="project" value="InterPro"/>
</dbReference>